<organism evidence="1 4">
    <name type="scientific">Streptomyces albidoflavus</name>
    <dbReference type="NCBI Taxonomy" id="1886"/>
    <lineage>
        <taxon>Bacteria</taxon>
        <taxon>Bacillati</taxon>
        <taxon>Actinomycetota</taxon>
        <taxon>Actinomycetes</taxon>
        <taxon>Kitasatosporales</taxon>
        <taxon>Streptomycetaceae</taxon>
        <taxon>Streptomyces</taxon>
        <taxon>Streptomyces albidoflavus group</taxon>
    </lineage>
</organism>
<reference evidence="3 4" key="1">
    <citation type="submission" date="2017-12" db="EMBL/GenBank/DDBJ databases">
        <title>Population genomics insights into the ecological differentiation and adaptive evolution in streptomycetes.</title>
        <authorList>
            <person name="Li Y."/>
            <person name="Huang Y."/>
        </authorList>
    </citation>
    <scope>NUCLEOTIDE SEQUENCE [LARGE SCALE GENOMIC DNA]</scope>
    <source>
        <strain evidence="2 3">FXJ.2339</strain>
        <strain evidence="1 4">NBRC 100770</strain>
    </source>
</reference>
<evidence type="ECO:0000313" key="3">
    <source>
        <dbReference type="Proteomes" id="UP000292095"/>
    </source>
</evidence>
<dbReference type="Proteomes" id="UP000292693">
    <property type="component" value="Unassembled WGS sequence"/>
</dbReference>
<sequence>MCVAHPFLPAPMCLAEEQVRGSACVWCGEQLTTGAVVDYGARPDPADPGVRWYPRACQSCAQTRSCS</sequence>
<protein>
    <submittedName>
        <fullName evidence="1">Uncharacterized protein</fullName>
    </submittedName>
</protein>
<evidence type="ECO:0000313" key="2">
    <source>
        <dbReference type="EMBL" id="RZE40781.1"/>
    </source>
</evidence>
<evidence type="ECO:0000313" key="1">
    <source>
        <dbReference type="EMBL" id="RZE23782.1"/>
    </source>
</evidence>
<proteinExistence type="predicted"/>
<dbReference type="Proteomes" id="UP000292095">
    <property type="component" value="Unassembled WGS sequence"/>
</dbReference>
<dbReference type="AlphaFoldDB" id="A0A845VAF5"/>
<name>A0A845VAF5_9ACTN</name>
<dbReference type="RefSeq" id="WP_093559038.1">
    <property type="nucleotide sequence ID" value="NZ_JAAGNK010000266.1"/>
</dbReference>
<dbReference type="EMBL" id="PKLK01000014">
    <property type="protein sequence ID" value="RZE40781.1"/>
    <property type="molecule type" value="Genomic_DNA"/>
</dbReference>
<dbReference type="EMBL" id="PKLL01000014">
    <property type="protein sequence ID" value="RZE23782.1"/>
    <property type="molecule type" value="Genomic_DNA"/>
</dbReference>
<accession>A0A845VAF5</accession>
<gene>
    <name evidence="2" type="ORF">C0Q91_13355</name>
    <name evidence="1" type="ORF">C0Q92_13430</name>
</gene>
<comment type="caution">
    <text evidence="1">The sequence shown here is derived from an EMBL/GenBank/DDBJ whole genome shotgun (WGS) entry which is preliminary data.</text>
</comment>
<evidence type="ECO:0000313" key="4">
    <source>
        <dbReference type="Proteomes" id="UP000292693"/>
    </source>
</evidence>